<feature type="compositionally biased region" description="Basic and acidic residues" evidence="1">
    <location>
        <begin position="1"/>
        <end position="15"/>
    </location>
</feature>
<gene>
    <name evidence="2" type="ORF">GDO81_018171</name>
</gene>
<evidence type="ECO:0000313" key="2">
    <source>
        <dbReference type="EMBL" id="KAG8556686.1"/>
    </source>
</evidence>
<dbReference type="GO" id="GO:0000077">
    <property type="term" value="P:DNA damage checkpoint signaling"/>
    <property type="evidence" value="ECO:0007669"/>
    <property type="project" value="InterPro"/>
</dbReference>
<keyword evidence="3" id="KW-1185">Reference proteome</keyword>
<organism evidence="2 3">
    <name type="scientific">Engystomops pustulosus</name>
    <name type="common">Tungara frog</name>
    <name type="synonym">Physalaemus pustulosus</name>
    <dbReference type="NCBI Taxonomy" id="76066"/>
    <lineage>
        <taxon>Eukaryota</taxon>
        <taxon>Metazoa</taxon>
        <taxon>Chordata</taxon>
        <taxon>Craniata</taxon>
        <taxon>Vertebrata</taxon>
        <taxon>Euteleostomi</taxon>
        <taxon>Amphibia</taxon>
        <taxon>Batrachia</taxon>
        <taxon>Anura</taxon>
        <taxon>Neobatrachia</taxon>
        <taxon>Hyloidea</taxon>
        <taxon>Leptodactylidae</taxon>
        <taxon>Leiuperinae</taxon>
        <taxon>Engystomops</taxon>
    </lineage>
</organism>
<reference evidence="2" key="1">
    <citation type="thesis" date="2020" institute="ProQuest LLC" country="789 East Eisenhower Parkway, Ann Arbor, MI, USA">
        <title>Comparative Genomics and Chromosome Evolution.</title>
        <authorList>
            <person name="Mudd A.B."/>
        </authorList>
    </citation>
    <scope>NUCLEOTIDE SEQUENCE</scope>
    <source>
        <strain evidence="2">237g6f4</strain>
        <tissue evidence="2">Blood</tissue>
    </source>
</reference>
<evidence type="ECO:0000256" key="1">
    <source>
        <dbReference type="SAM" id="MobiDB-lite"/>
    </source>
</evidence>
<dbReference type="EMBL" id="WNYA01000009">
    <property type="protein sequence ID" value="KAG8556686.1"/>
    <property type="molecule type" value="Genomic_DNA"/>
</dbReference>
<dbReference type="PANTHER" id="PTHR28594">
    <property type="entry name" value="ATR-INTERACTING PROTEIN"/>
    <property type="match status" value="1"/>
</dbReference>
<dbReference type="AlphaFoldDB" id="A0AAV7AC80"/>
<evidence type="ECO:0000313" key="3">
    <source>
        <dbReference type="Proteomes" id="UP000824782"/>
    </source>
</evidence>
<dbReference type="GO" id="GO:0006281">
    <property type="term" value="P:DNA repair"/>
    <property type="evidence" value="ECO:0007669"/>
    <property type="project" value="TreeGrafter"/>
</dbReference>
<name>A0AAV7AC80_ENGPU</name>
<evidence type="ECO:0008006" key="4">
    <source>
        <dbReference type="Google" id="ProtNLM"/>
    </source>
</evidence>
<feature type="compositionally biased region" description="Low complexity" evidence="1">
    <location>
        <begin position="21"/>
        <end position="36"/>
    </location>
</feature>
<dbReference type="InterPro" id="IPR033349">
    <property type="entry name" value="ATRIP"/>
</dbReference>
<dbReference type="PANTHER" id="PTHR28594:SF1">
    <property type="entry name" value="ATR-INTERACTING PROTEIN"/>
    <property type="match status" value="1"/>
</dbReference>
<protein>
    <recommendedName>
        <fullName evidence="4">ATR interacting protein</fullName>
    </recommendedName>
</protein>
<comment type="caution">
    <text evidence="2">The sequence shown here is derived from an EMBL/GenBank/DDBJ whole genome shotgun (WGS) entry which is preliminary data.</text>
</comment>
<feature type="region of interest" description="Disordered" evidence="1">
    <location>
        <begin position="1"/>
        <end position="76"/>
    </location>
</feature>
<sequence length="532" mass="58815">MIELKTKLQSSERRTMVPQVSPKKSPSLKLESCSSPQPGKSGFPTKESFRANTSLKPHMPVSPLHTHLPGKSDPEGLNATVKQARVFSTSYKQNIDRQGSILLSTLMQQTEPRGLYYLLNTNLSGLPVSSKLGPHSHNTAGASGSSVMSPSQCAALKDCQKLAISGLNSIALGEDNMEKKGPEDQGGNVHHSKMCRLPGALRILPLVEFHITTYYQALQSLEKSEVVSSDQSMSSSSTDSGTMASAEDTISKFTEPALSSLEILYHLVFYSLDVVATLLQRSPVRLTTSVAEHEASTVINRDLDNEEQLMHPLFGTMTLLLKSGVVTNKREMIREQVLRVLVKLAENSSKEQLSRFQVLLRSPVLLQCLSVNAPLTVALKTVRLLGFLVDDEALGGLLCSCSETCLLLALYTYIISRPDKQASEKLWLQLEHEMVRFLNKLIVQGWSSPSIRSGVSCLCNREEALMVLHSLYQKDKSFSEHCLDVFHQYDQAVPGVRALFRKFNTLNENEEFALDELCPPEVETEDEGMDCT</sequence>
<proteinExistence type="predicted"/>
<dbReference type="Proteomes" id="UP000824782">
    <property type="component" value="Unassembled WGS sequence"/>
</dbReference>
<accession>A0AAV7AC80</accession>